<protein>
    <recommendedName>
        <fullName evidence="3">Phage portal protein</fullName>
    </recommendedName>
</protein>
<dbReference type="InterPro" id="IPR006944">
    <property type="entry name" value="Phage/GTA_portal"/>
</dbReference>
<gene>
    <name evidence="2" type="ORF">S01H1_11789</name>
</gene>
<name>X0U156_9ZZZZ</name>
<sequence>IDEDYPRLIKYMPTTTMHILHDGKKITRFRQRVSGQQDIFYPIEDVIHAKMLTNKGKVYGFSPTQTCLTSMNILGYLKDYAGNFFKNGGTPDWMFVLPNEMAGSPNHKKLVEMLQKYKHPSRKHGNLVFAGEVNPTQLGSDLDKINISDNAIYFTSVLALAHNMPVSRVAALIGAKVKVAPGGDDLANEGYWNKIAEHQERWEDWFNTQLFKPFFNVTFKINKLWKTNEIKEQQRNQFALGNVNSTNKELARWDKQVTLEYLQRQLYLKDTDLEKLDEEFEQKQLENQMAGQKPPAGKQPDKLEVSRGAATAGMRDEKRKTATITGGYGKSIDFKKITHLLGKELFFEKFLRWVKESQTRDCYYYTRGHKIFASISTPDENFKLEINHSDLTSEELEDLRQFGKETEGTEEQRGEKIKEKENET</sequence>
<feature type="non-terminal residue" evidence="2">
    <location>
        <position position="424"/>
    </location>
</feature>
<comment type="caution">
    <text evidence="2">The sequence shown here is derived from an EMBL/GenBank/DDBJ whole genome shotgun (WGS) entry which is preliminary data.</text>
</comment>
<evidence type="ECO:0008006" key="3">
    <source>
        <dbReference type="Google" id="ProtNLM"/>
    </source>
</evidence>
<organism evidence="2">
    <name type="scientific">marine sediment metagenome</name>
    <dbReference type="NCBI Taxonomy" id="412755"/>
    <lineage>
        <taxon>unclassified sequences</taxon>
        <taxon>metagenomes</taxon>
        <taxon>ecological metagenomes</taxon>
    </lineage>
</organism>
<evidence type="ECO:0000313" key="2">
    <source>
        <dbReference type="EMBL" id="GAF82180.1"/>
    </source>
</evidence>
<dbReference type="EMBL" id="BARS01006024">
    <property type="protein sequence ID" value="GAF82180.1"/>
    <property type="molecule type" value="Genomic_DNA"/>
</dbReference>
<feature type="region of interest" description="Disordered" evidence="1">
    <location>
        <begin position="401"/>
        <end position="424"/>
    </location>
</feature>
<dbReference type="AlphaFoldDB" id="X0U156"/>
<proteinExistence type="predicted"/>
<dbReference type="Pfam" id="PF04860">
    <property type="entry name" value="Phage_portal"/>
    <property type="match status" value="1"/>
</dbReference>
<reference evidence="2" key="1">
    <citation type="journal article" date="2014" name="Front. Microbiol.">
        <title>High frequency of phylogenetically diverse reductive dehalogenase-homologous genes in deep subseafloor sedimentary metagenomes.</title>
        <authorList>
            <person name="Kawai M."/>
            <person name="Futagami T."/>
            <person name="Toyoda A."/>
            <person name="Takaki Y."/>
            <person name="Nishi S."/>
            <person name="Hori S."/>
            <person name="Arai W."/>
            <person name="Tsubouchi T."/>
            <person name="Morono Y."/>
            <person name="Uchiyama I."/>
            <person name="Ito T."/>
            <person name="Fujiyama A."/>
            <person name="Inagaki F."/>
            <person name="Takami H."/>
        </authorList>
    </citation>
    <scope>NUCLEOTIDE SEQUENCE</scope>
    <source>
        <strain evidence="2">Expedition CK06-06</strain>
    </source>
</reference>
<accession>X0U156</accession>
<feature type="region of interest" description="Disordered" evidence="1">
    <location>
        <begin position="286"/>
        <end position="318"/>
    </location>
</feature>
<evidence type="ECO:0000256" key="1">
    <source>
        <dbReference type="SAM" id="MobiDB-lite"/>
    </source>
</evidence>
<feature type="non-terminal residue" evidence="2">
    <location>
        <position position="1"/>
    </location>
</feature>